<feature type="transmembrane region" description="Helical" evidence="2">
    <location>
        <begin position="64"/>
        <end position="88"/>
    </location>
</feature>
<gene>
    <name evidence="4" type="ORF">E6K72_02470</name>
</gene>
<dbReference type="Proteomes" id="UP000317716">
    <property type="component" value="Unassembled WGS sequence"/>
</dbReference>
<evidence type="ECO:0000313" key="5">
    <source>
        <dbReference type="Proteomes" id="UP000317716"/>
    </source>
</evidence>
<evidence type="ECO:0000256" key="3">
    <source>
        <dbReference type="SAM" id="SignalP"/>
    </source>
</evidence>
<feature type="compositionally biased region" description="Low complexity" evidence="1">
    <location>
        <begin position="34"/>
        <end position="46"/>
    </location>
</feature>
<organism evidence="4 5">
    <name type="scientific">Eiseniibacteriota bacterium</name>
    <dbReference type="NCBI Taxonomy" id="2212470"/>
    <lineage>
        <taxon>Bacteria</taxon>
        <taxon>Candidatus Eiseniibacteriota</taxon>
    </lineage>
</organism>
<dbReference type="EMBL" id="VBOS01000074">
    <property type="protein sequence ID" value="TMQ58517.1"/>
    <property type="molecule type" value="Genomic_DNA"/>
</dbReference>
<accession>A0A538T4H1</accession>
<proteinExistence type="predicted"/>
<protein>
    <submittedName>
        <fullName evidence="4">Uncharacterized protein</fullName>
    </submittedName>
</protein>
<keyword evidence="2" id="KW-0812">Transmembrane</keyword>
<keyword evidence="2" id="KW-0472">Membrane</keyword>
<feature type="signal peptide" evidence="3">
    <location>
        <begin position="1"/>
        <end position="27"/>
    </location>
</feature>
<evidence type="ECO:0000256" key="1">
    <source>
        <dbReference type="SAM" id="MobiDB-lite"/>
    </source>
</evidence>
<comment type="caution">
    <text evidence="4">The sequence shown here is derived from an EMBL/GenBank/DDBJ whole genome shotgun (WGS) entry which is preliminary data.</text>
</comment>
<feature type="region of interest" description="Disordered" evidence="1">
    <location>
        <begin position="27"/>
        <end position="48"/>
    </location>
</feature>
<sequence>MKHAIKLFLALVLASAAILSVPAASHAQKRDGGRPAASSASPAGAPTQQSWWGEAASFGCRLGFAYIGTPGFAMFGGFCAIALVDALIS</sequence>
<evidence type="ECO:0000256" key="2">
    <source>
        <dbReference type="SAM" id="Phobius"/>
    </source>
</evidence>
<name>A0A538T4H1_UNCEI</name>
<reference evidence="4 5" key="1">
    <citation type="journal article" date="2019" name="Nat. Microbiol.">
        <title>Mediterranean grassland soil C-N compound turnover is dependent on rainfall and depth, and is mediated by genomically divergent microorganisms.</title>
        <authorList>
            <person name="Diamond S."/>
            <person name="Andeer P.F."/>
            <person name="Li Z."/>
            <person name="Crits-Christoph A."/>
            <person name="Burstein D."/>
            <person name="Anantharaman K."/>
            <person name="Lane K.R."/>
            <person name="Thomas B.C."/>
            <person name="Pan C."/>
            <person name="Northen T.R."/>
            <person name="Banfield J.F."/>
        </authorList>
    </citation>
    <scope>NUCLEOTIDE SEQUENCE [LARGE SCALE GENOMIC DNA]</scope>
    <source>
        <strain evidence="4">WS_2</strain>
    </source>
</reference>
<keyword evidence="3" id="KW-0732">Signal</keyword>
<feature type="chain" id="PRO_5022008845" evidence="3">
    <location>
        <begin position="28"/>
        <end position="89"/>
    </location>
</feature>
<keyword evidence="2" id="KW-1133">Transmembrane helix</keyword>
<evidence type="ECO:0000313" key="4">
    <source>
        <dbReference type="EMBL" id="TMQ58517.1"/>
    </source>
</evidence>
<dbReference type="AlphaFoldDB" id="A0A538T4H1"/>